<dbReference type="PANTHER" id="PTHR11441:SF0">
    <property type="entry name" value="THYMIDINE KINASE, CYTOSOLIC"/>
    <property type="match status" value="1"/>
</dbReference>
<evidence type="ECO:0000256" key="1">
    <source>
        <dbReference type="ARBA" id="ARBA00007587"/>
    </source>
</evidence>
<dbReference type="Gene3D" id="3.30.60.20">
    <property type="match status" value="1"/>
</dbReference>
<protein>
    <recommendedName>
        <fullName evidence="2">thymidine kinase</fullName>
        <ecNumber evidence="2">2.7.1.21</ecNumber>
    </recommendedName>
</protein>
<evidence type="ECO:0000256" key="4">
    <source>
        <dbReference type="ARBA" id="ARBA00022679"/>
    </source>
</evidence>
<dbReference type="GO" id="GO:0046104">
    <property type="term" value="P:thymidine metabolic process"/>
    <property type="evidence" value="ECO:0007669"/>
    <property type="project" value="TreeGrafter"/>
</dbReference>
<dbReference type="PIRSF" id="PIRSF035805">
    <property type="entry name" value="TK_cell"/>
    <property type="match status" value="1"/>
</dbReference>
<dbReference type="Gene3D" id="3.40.50.300">
    <property type="entry name" value="P-loop containing nucleotide triphosphate hydrolases"/>
    <property type="match status" value="1"/>
</dbReference>
<dbReference type="GO" id="GO:0071897">
    <property type="term" value="P:DNA biosynthetic process"/>
    <property type="evidence" value="ECO:0007669"/>
    <property type="project" value="UniProtKB-KW"/>
</dbReference>
<dbReference type="FunFam" id="3.40.50.300:FF:000948">
    <property type="entry name" value="Thymidine kinase"/>
    <property type="match status" value="1"/>
</dbReference>
<dbReference type="AlphaFoldDB" id="A0A6C0KGP0"/>
<keyword evidence="9" id="KW-0067">ATP-binding</keyword>
<dbReference type="GO" id="GO:0046872">
    <property type="term" value="F:metal ion binding"/>
    <property type="evidence" value="ECO:0007669"/>
    <property type="project" value="UniProtKB-KW"/>
</dbReference>
<dbReference type="InterPro" id="IPR020633">
    <property type="entry name" value="Thymidine_kinase_CS"/>
</dbReference>
<keyword evidence="3" id="KW-0237">DNA synthesis</keyword>
<evidence type="ECO:0000256" key="9">
    <source>
        <dbReference type="ARBA" id="ARBA00022840"/>
    </source>
</evidence>
<keyword evidence="7" id="KW-0418">Kinase</keyword>
<name>A0A6C0KGP0_9ZZZZ</name>
<comment type="similarity">
    <text evidence="1">Belongs to the thymidine kinase family.</text>
</comment>
<evidence type="ECO:0000313" key="11">
    <source>
        <dbReference type="EMBL" id="QHU17165.1"/>
    </source>
</evidence>
<comment type="catalytic activity">
    <reaction evidence="10">
        <text>thymidine + ATP = dTMP + ADP + H(+)</text>
        <dbReference type="Rhea" id="RHEA:19129"/>
        <dbReference type="ChEBI" id="CHEBI:15378"/>
        <dbReference type="ChEBI" id="CHEBI:17748"/>
        <dbReference type="ChEBI" id="CHEBI:30616"/>
        <dbReference type="ChEBI" id="CHEBI:63528"/>
        <dbReference type="ChEBI" id="CHEBI:456216"/>
        <dbReference type="EC" id="2.7.1.21"/>
    </reaction>
</comment>
<evidence type="ECO:0000256" key="5">
    <source>
        <dbReference type="ARBA" id="ARBA00022723"/>
    </source>
</evidence>
<organism evidence="11">
    <name type="scientific">viral metagenome</name>
    <dbReference type="NCBI Taxonomy" id="1070528"/>
    <lineage>
        <taxon>unclassified sequences</taxon>
        <taxon>metagenomes</taxon>
        <taxon>organismal metagenomes</taxon>
    </lineage>
</organism>
<dbReference type="Pfam" id="PF00265">
    <property type="entry name" value="TK"/>
    <property type="match status" value="1"/>
</dbReference>
<evidence type="ECO:0000256" key="7">
    <source>
        <dbReference type="ARBA" id="ARBA00022777"/>
    </source>
</evidence>
<evidence type="ECO:0000256" key="10">
    <source>
        <dbReference type="ARBA" id="ARBA00048254"/>
    </source>
</evidence>
<dbReference type="InterPro" id="IPR027417">
    <property type="entry name" value="P-loop_NTPase"/>
</dbReference>
<dbReference type="EC" id="2.7.1.21" evidence="2"/>
<dbReference type="PROSITE" id="PS00603">
    <property type="entry name" value="TK_CELLULAR_TYPE"/>
    <property type="match status" value="1"/>
</dbReference>
<keyword evidence="6" id="KW-0547">Nucleotide-binding</keyword>
<evidence type="ECO:0000256" key="2">
    <source>
        <dbReference type="ARBA" id="ARBA00012118"/>
    </source>
</evidence>
<sequence length="187" mass="21666">MEPEGYLELILGPMFSGKTTQLIQHYKKFTYIGKQTIVINYAEDKRYHDSMMSTHDKVMIPCLFAKTLAEIWPQHQADVFIINEGQFFADLYPIVLDMVENHHKAVYICGLDGDFKRQKFGQILDLIPYSNRIEKLNSLCALCKNGKPGLFSHRMTQEKDQVVIGSDNYQPLCRTCYRECNQTNVVM</sequence>
<keyword evidence="4" id="KW-0808">Transferase</keyword>
<evidence type="ECO:0000256" key="6">
    <source>
        <dbReference type="ARBA" id="ARBA00022741"/>
    </source>
</evidence>
<proteinExistence type="inferred from homology"/>
<dbReference type="GO" id="GO:0004797">
    <property type="term" value="F:thymidine kinase activity"/>
    <property type="evidence" value="ECO:0007669"/>
    <property type="project" value="UniProtKB-EC"/>
</dbReference>
<dbReference type="InterPro" id="IPR001267">
    <property type="entry name" value="Thymidine_kinase"/>
</dbReference>
<accession>A0A6C0KGP0</accession>
<reference evidence="11" key="1">
    <citation type="journal article" date="2020" name="Nature">
        <title>Giant virus diversity and host interactions through global metagenomics.</title>
        <authorList>
            <person name="Schulz F."/>
            <person name="Roux S."/>
            <person name="Paez-Espino D."/>
            <person name="Jungbluth S."/>
            <person name="Walsh D.A."/>
            <person name="Denef V.J."/>
            <person name="McMahon K.D."/>
            <person name="Konstantinidis K.T."/>
            <person name="Eloe-Fadrosh E.A."/>
            <person name="Kyrpides N.C."/>
            <person name="Woyke T."/>
        </authorList>
    </citation>
    <scope>NUCLEOTIDE SEQUENCE</scope>
    <source>
        <strain evidence="11">GVMAG-S-3300012000-57</strain>
    </source>
</reference>
<keyword evidence="8" id="KW-0862">Zinc</keyword>
<dbReference type="PANTHER" id="PTHR11441">
    <property type="entry name" value="THYMIDINE KINASE"/>
    <property type="match status" value="1"/>
</dbReference>
<evidence type="ECO:0000256" key="8">
    <source>
        <dbReference type="ARBA" id="ARBA00022833"/>
    </source>
</evidence>
<dbReference type="EMBL" id="MN740899">
    <property type="protein sequence ID" value="QHU17165.1"/>
    <property type="molecule type" value="Genomic_DNA"/>
</dbReference>
<keyword evidence="5" id="KW-0479">Metal-binding</keyword>
<dbReference type="SUPFAM" id="SSF52540">
    <property type="entry name" value="P-loop containing nucleoside triphosphate hydrolases"/>
    <property type="match status" value="1"/>
</dbReference>
<dbReference type="GO" id="GO:0005524">
    <property type="term" value="F:ATP binding"/>
    <property type="evidence" value="ECO:0007669"/>
    <property type="project" value="UniProtKB-KW"/>
</dbReference>
<dbReference type="SUPFAM" id="SSF57716">
    <property type="entry name" value="Glucocorticoid receptor-like (DNA-binding domain)"/>
    <property type="match status" value="1"/>
</dbReference>
<evidence type="ECO:0000256" key="3">
    <source>
        <dbReference type="ARBA" id="ARBA00022634"/>
    </source>
</evidence>